<sequence>MQDLRIALFHPEAIKEAFFKAANSLRSLPPQFSLPPTTTVSISRRRLMENFPIHLSEEPPFQILRDLVVPRKEVVCRKLFSEMRSPPVVTDAINAEESSDRSLGRRVEGLGYCLISGTNSQY</sequence>
<accession>A0A835CWF8</accession>
<dbReference type="Proteomes" id="UP000655225">
    <property type="component" value="Unassembled WGS sequence"/>
</dbReference>
<dbReference type="AlphaFoldDB" id="A0A835CWF8"/>
<keyword evidence="2" id="KW-1185">Reference proteome</keyword>
<evidence type="ECO:0000313" key="1">
    <source>
        <dbReference type="EMBL" id="KAF8364918.1"/>
    </source>
</evidence>
<organism evidence="1 2">
    <name type="scientific">Tetracentron sinense</name>
    <name type="common">Spur-leaf</name>
    <dbReference type="NCBI Taxonomy" id="13715"/>
    <lineage>
        <taxon>Eukaryota</taxon>
        <taxon>Viridiplantae</taxon>
        <taxon>Streptophyta</taxon>
        <taxon>Embryophyta</taxon>
        <taxon>Tracheophyta</taxon>
        <taxon>Spermatophyta</taxon>
        <taxon>Magnoliopsida</taxon>
        <taxon>Trochodendrales</taxon>
        <taxon>Trochodendraceae</taxon>
        <taxon>Tetracentron</taxon>
    </lineage>
</organism>
<comment type="caution">
    <text evidence="1">The sequence shown here is derived from an EMBL/GenBank/DDBJ whole genome shotgun (WGS) entry which is preliminary data.</text>
</comment>
<gene>
    <name evidence="1" type="ORF">HHK36_033092</name>
</gene>
<evidence type="ECO:0000313" key="2">
    <source>
        <dbReference type="Proteomes" id="UP000655225"/>
    </source>
</evidence>
<reference evidence="1 2" key="1">
    <citation type="submission" date="2020-04" db="EMBL/GenBank/DDBJ databases">
        <title>Plant Genome Project.</title>
        <authorList>
            <person name="Zhang R.-G."/>
        </authorList>
    </citation>
    <scope>NUCLEOTIDE SEQUENCE [LARGE SCALE GENOMIC DNA]</scope>
    <source>
        <strain evidence="1">YNK0</strain>
        <tissue evidence="1">Leaf</tissue>
    </source>
</reference>
<dbReference type="EMBL" id="JABCRI010001138">
    <property type="protein sequence ID" value="KAF8364918.1"/>
    <property type="molecule type" value="Genomic_DNA"/>
</dbReference>
<protein>
    <submittedName>
        <fullName evidence="1">Uncharacterized protein</fullName>
    </submittedName>
</protein>
<name>A0A835CWF8_TETSI</name>
<proteinExistence type="predicted"/>